<protein>
    <submittedName>
        <fullName evidence="2">Uncharacterized protein</fullName>
    </submittedName>
</protein>
<evidence type="ECO:0000313" key="3">
    <source>
        <dbReference type="Proteomes" id="UP000193964"/>
    </source>
</evidence>
<evidence type="ECO:0000313" key="2">
    <source>
        <dbReference type="EMBL" id="ORX18776.1"/>
    </source>
</evidence>
<sequence>MAVRARRPTSAERHNDELPAFTPPPVGCILGAGEPSRTATHGRPEHCGAKACDGGIAGRDSVTGHGFAISRVGYDRF</sequence>
<reference evidence="2 3" key="1">
    <citation type="submission" date="2016-01" db="EMBL/GenBank/DDBJ databases">
        <title>The new phylogeny of the genus Mycobacterium.</title>
        <authorList>
            <person name="Tarcisio F."/>
            <person name="Conor M."/>
            <person name="Antonella G."/>
            <person name="Elisabetta G."/>
            <person name="Giulia F.S."/>
            <person name="Sara T."/>
            <person name="Anna F."/>
            <person name="Clotilde B."/>
            <person name="Roberto B."/>
            <person name="Veronica D.S."/>
            <person name="Fabio R."/>
            <person name="Monica P."/>
            <person name="Olivier J."/>
            <person name="Enrico T."/>
            <person name="Nicola S."/>
        </authorList>
    </citation>
    <scope>NUCLEOTIDE SEQUENCE [LARGE SCALE GENOMIC DNA]</scope>
    <source>
        <strain evidence="2 3">ATCC 700010</strain>
    </source>
</reference>
<evidence type="ECO:0000256" key="1">
    <source>
        <dbReference type="SAM" id="MobiDB-lite"/>
    </source>
</evidence>
<dbReference type="AlphaFoldDB" id="A0A1X2FK32"/>
<name>A0A1X2FK32_9MYCO</name>
<accession>A0A1X2FK32</accession>
<feature type="region of interest" description="Disordered" evidence="1">
    <location>
        <begin position="1"/>
        <end position="24"/>
    </location>
</feature>
<dbReference type="EMBL" id="LQQA01000004">
    <property type="protein sequence ID" value="ORX18776.1"/>
    <property type="molecule type" value="Genomic_DNA"/>
</dbReference>
<dbReference type="Proteomes" id="UP000193964">
    <property type="component" value="Unassembled WGS sequence"/>
</dbReference>
<proteinExistence type="predicted"/>
<gene>
    <name evidence="2" type="ORF">AWC31_12395</name>
</gene>
<organism evidence="2 3">
    <name type="scientific">Mycolicibacterium wolinskyi</name>
    <dbReference type="NCBI Taxonomy" id="59750"/>
    <lineage>
        <taxon>Bacteria</taxon>
        <taxon>Bacillati</taxon>
        <taxon>Actinomycetota</taxon>
        <taxon>Actinomycetes</taxon>
        <taxon>Mycobacteriales</taxon>
        <taxon>Mycobacteriaceae</taxon>
        <taxon>Mycolicibacterium</taxon>
    </lineage>
</organism>
<comment type="caution">
    <text evidence="2">The sequence shown here is derived from an EMBL/GenBank/DDBJ whole genome shotgun (WGS) entry which is preliminary data.</text>
</comment>